<dbReference type="EMBL" id="BMES01000001">
    <property type="protein sequence ID" value="GGH11145.1"/>
    <property type="molecule type" value="Genomic_DNA"/>
</dbReference>
<gene>
    <name evidence="3" type="ORF">GCM10007036_08010</name>
</gene>
<keyword evidence="4" id="KW-1185">Reference proteome</keyword>
<dbReference type="Gene3D" id="3.40.50.12370">
    <property type="match status" value="1"/>
</dbReference>
<dbReference type="PANTHER" id="PTHR46268">
    <property type="entry name" value="STRESS RESPONSE PROTEIN NHAX"/>
    <property type="match status" value="1"/>
</dbReference>
<evidence type="ECO:0000256" key="1">
    <source>
        <dbReference type="ARBA" id="ARBA00008791"/>
    </source>
</evidence>
<dbReference type="PRINTS" id="PR01438">
    <property type="entry name" value="UNVRSLSTRESS"/>
</dbReference>
<dbReference type="Pfam" id="PF00582">
    <property type="entry name" value="Usp"/>
    <property type="match status" value="1"/>
</dbReference>
<dbReference type="SUPFAM" id="SSF52402">
    <property type="entry name" value="Adenine nucleotide alpha hydrolases-like"/>
    <property type="match status" value="2"/>
</dbReference>
<comment type="caution">
    <text evidence="3">The sequence shown here is derived from an EMBL/GenBank/DDBJ whole genome shotgun (WGS) entry which is preliminary data.</text>
</comment>
<dbReference type="InterPro" id="IPR006016">
    <property type="entry name" value="UspA"/>
</dbReference>
<feature type="domain" description="UspA" evidence="2">
    <location>
        <begin position="163"/>
        <end position="283"/>
    </location>
</feature>
<evidence type="ECO:0000313" key="4">
    <source>
        <dbReference type="Proteomes" id="UP000603912"/>
    </source>
</evidence>
<evidence type="ECO:0000259" key="2">
    <source>
        <dbReference type="Pfam" id="PF00582"/>
    </source>
</evidence>
<organism evidence="3 4">
    <name type="scientific">Alsobacter metallidurans</name>
    <dbReference type="NCBI Taxonomy" id="340221"/>
    <lineage>
        <taxon>Bacteria</taxon>
        <taxon>Pseudomonadati</taxon>
        <taxon>Pseudomonadota</taxon>
        <taxon>Alphaproteobacteria</taxon>
        <taxon>Hyphomicrobiales</taxon>
        <taxon>Alsobacteraceae</taxon>
        <taxon>Alsobacter</taxon>
    </lineage>
</organism>
<dbReference type="CDD" id="cd00293">
    <property type="entry name" value="USP-like"/>
    <property type="match status" value="1"/>
</dbReference>
<dbReference type="AlphaFoldDB" id="A0A917MGK8"/>
<dbReference type="PANTHER" id="PTHR46268:SF15">
    <property type="entry name" value="UNIVERSAL STRESS PROTEIN HP_0031"/>
    <property type="match status" value="1"/>
</dbReference>
<dbReference type="Proteomes" id="UP000603912">
    <property type="component" value="Unassembled WGS sequence"/>
</dbReference>
<reference evidence="3" key="1">
    <citation type="journal article" date="2014" name="Int. J. Syst. Evol. Microbiol.">
        <title>Complete genome sequence of Corynebacterium casei LMG S-19264T (=DSM 44701T), isolated from a smear-ripened cheese.</title>
        <authorList>
            <consortium name="US DOE Joint Genome Institute (JGI-PGF)"/>
            <person name="Walter F."/>
            <person name="Albersmeier A."/>
            <person name="Kalinowski J."/>
            <person name="Ruckert C."/>
        </authorList>
    </citation>
    <scope>NUCLEOTIDE SEQUENCE</scope>
    <source>
        <strain evidence="3">CGMCC 1.12214</strain>
    </source>
</reference>
<sequence length="283" mass="29644">MRSLLLALDGTPGSTGLIEAALGLAGRHGAHIQATGIVNSDWIKRPQAVPAGGMIFKQKLELRELTAAENAVAASVQAFELAAQQTDLSWGVCTLNGDPTEILRDAATEHDAIILSHDACFAMERNAEDLAPCVENLIKLEPRPVIVLPSGGETFVSWEGPALLAFDGSASSSRALHFFAALGFCAGRTVHVVTAAPTLGQAETIASAACRLLSRYDCPDARAIGTLAEGAASTSARILDIAKAVGATTLAMGAYGHQGFKTLFGSCTRRLIQDSRIPIFLVH</sequence>
<accession>A0A917MGK8</accession>
<reference evidence="3" key="2">
    <citation type="submission" date="2020-09" db="EMBL/GenBank/DDBJ databases">
        <authorList>
            <person name="Sun Q."/>
            <person name="Zhou Y."/>
        </authorList>
    </citation>
    <scope>NUCLEOTIDE SEQUENCE</scope>
    <source>
        <strain evidence="3">CGMCC 1.12214</strain>
    </source>
</reference>
<name>A0A917MGK8_9HYPH</name>
<comment type="similarity">
    <text evidence="1">Belongs to the universal stress protein A family.</text>
</comment>
<protein>
    <recommendedName>
        <fullName evidence="2">UspA domain-containing protein</fullName>
    </recommendedName>
</protein>
<dbReference type="InterPro" id="IPR006015">
    <property type="entry name" value="Universal_stress_UspA"/>
</dbReference>
<proteinExistence type="inferred from homology"/>
<evidence type="ECO:0000313" key="3">
    <source>
        <dbReference type="EMBL" id="GGH11145.1"/>
    </source>
</evidence>